<evidence type="ECO:0000313" key="12">
    <source>
        <dbReference type="Proteomes" id="UP000183810"/>
    </source>
</evidence>
<evidence type="ECO:0000256" key="2">
    <source>
        <dbReference type="ARBA" id="ARBA00022475"/>
    </source>
</evidence>
<dbReference type="Pfam" id="PF13567">
    <property type="entry name" value="DUF4131"/>
    <property type="match status" value="1"/>
</dbReference>
<keyword evidence="2" id="KW-1003">Cell membrane</keyword>
<keyword evidence="5 7" id="KW-0472">Membrane</keyword>
<evidence type="ECO:0000259" key="8">
    <source>
        <dbReference type="Pfam" id="PF00753"/>
    </source>
</evidence>
<feature type="transmembrane region" description="Helical" evidence="7">
    <location>
        <begin position="339"/>
        <end position="357"/>
    </location>
</feature>
<proteinExistence type="predicted"/>
<dbReference type="EMBL" id="CP018082">
    <property type="protein sequence ID" value="APE33734.1"/>
    <property type="molecule type" value="Genomic_DNA"/>
</dbReference>
<evidence type="ECO:0000256" key="3">
    <source>
        <dbReference type="ARBA" id="ARBA00022692"/>
    </source>
</evidence>
<keyword evidence="3 7" id="KW-0812">Transmembrane</keyword>
<dbReference type="InterPro" id="IPR036866">
    <property type="entry name" value="RibonucZ/Hydroxyglut_hydro"/>
</dbReference>
<evidence type="ECO:0000256" key="6">
    <source>
        <dbReference type="SAM" id="MobiDB-lite"/>
    </source>
</evidence>
<dbReference type="GO" id="GO:0005886">
    <property type="term" value="C:plasma membrane"/>
    <property type="evidence" value="ECO:0007669"/>
    <property type="project" value="UniProtKB-SubCell"/>
</dbReference>
<feature type="transmembrane region" description="Helical" evidence="7">
    <location>
        <begin position="449"/>
        <end position="469"/>
    </location>
</feature>
<feature type="transmembrane region" description="Helical" evidence="7">
    <location>
        <begin position="396"/>
        <end position="414"/>
    </location>
</feature>
<dbReference type="InterPro" id="IPR052159">
    <property type="entry name" value="Competence_DNA_uptake"/>
</dbReference>
<dbReference type="SUPFAM" id="SSF56281">
    <property type="entry name" value="Metallo-hydrolase/oxidoreductase"/>
    <property type="match status" value="2"/>
</dbReference>
<evidence type="ECO:0000256" key="1">
    <source>
        <dbReference type="ARBA" id="ARBA00004651"/>
    </source>
</evidence>
<feature type="transmembrane region" description="Helical" evidence="7">
    <location>
        <begin position="316"/>
        <end position="332"/>
    </location>
</feature>
<feature type="transmembrane region" description="Helical" evidence="7">
    <location>
        <begin position="46"/>
        <end position="67"/>
    </location>
</feature>
<evidence type="ECO:0000256" key="7">
    <source>
        <dbReference type="SAM" id="Phobius"/>
    </source>
</evidence>
<feature type="transmembrane region" description="Helical" evidence="7">
    <location>
        <begin position="513"/>
        <end position="532"/>
    </location>
</feature>
<dbReference type="RefSeq" id="WP_071926916.1">
    <property type="nucleotide sequence ID" value="NZ_CP018082.1"/>
</dbReference>
<accession>A0A1J0VNY5</accession>
<feature type="domain" description="DUF4131" evidence="10">
    <location>
        <begin position="50"/>
        <end position="191"/>
    </location>
</feature>
<dbReference type="NCBIfam" id="TIGR00360">
    <property type="entry name" value="ComEC_N-term"/>
    <property type="match status" value="1"/>
</dbReference>
<evidence type="ECO:0000313" key="11">
    <source>
        <dbReference type="EMBL" id="APE33734.1"/>
    </source>
</evidence>
<dbReference type="Gene3D" id="3.60.15.10">
    <property type="entry name" value="Ribonuclease Z/Hydroxyacylglutathione hydrolase-like"/>
    <property type="match status" value="1"/>
</dbReference>
<comment type="subcellular location">
    <subcellularLocation>
        <location evidence="1">Cell membrane</location>
        <topology evidence="1">Multi-pass membrane protein</topology>
    </subcellularLocation>
</comment>
<gene>
    <name evidence="11" type="ORF">BOX37_06855</name>
</gene>
<dbReference type="Proteomes" id="UP000183810">
    <property type="component" value="Chromosome"/>
</dbReference>
<evidence type="ECO:0008006" key="13">
    <source>
        <dbReference type="Google" id="ProtNLM"/>
    </source>
</evidence>
<feature type="transmembrane region" description="Helical" evidence="7">
    <location>
        <begin position="363"/>
        <end position="384"/>
    </location>
</feature>
<dbReference type="Pfam" id="PF00753">
    <property type="entry name" value="Lactamase_B"/>
    <property type="match status" value="1"/>
</dbReference>
<feature type="transmembrane region" description="Helical" evidence="7">
    <location>
        <begin position="21"/>
        <end position="40"/>
    </location>
</feature>
<feature type="transmembrane region" description="Helical" evidence="7">
    <location>
        <begin position="420"/>
        <end position="442"/>
    </location>
</feature>
<evidence type="ECO:0000259" key="10">
    <source>
        <dbReference type="Pfam" id="PF13567"/>
    </source>
</evidence>
<dbReference type="AlphaFoldDB" id="A0A1J0VNY5"/>
<keyword evidence="12" id="KW-1185">Reference proteome</keyword>
<feature type="compositionally biased region" description="Basic and acidic residues" evidence="6">
    <location>
        <begin position="710"/>
        <end position="721"/>
    </location>
</feature>
<dbReference type="PANTHER" id="PTHR30619">
    <property type="entry name" value="DNA INTERNALIZATION/COMPETENCE PROTEIN COMEC/REC2"/>
    <property type="match status" value="1"/>
</dbReference>
<keyword evidence="4 7" id="KW-1133">Transmembrane helix</keyword>
<dbReference type="InterPro" id="IPR001279">
    <property type="entry name" value="Metallo-B-lactamas"/>
</dbReference>
<feature type="transmembrane region" description="Helical" evidence="7">
    <location>
        <begin position="264"/>
        <end position="285"/>
    </location>
</feature>
<evidence type="ECO:0000256" key="4">
    <source>
        <dbReference type="ARBA" id="ARBA00022989"/>
    </source>
</evidence>
<protein>
    <recommendedName>
        <fullName evidence="13">Competence protein ComEC</fullName>
    </recommendedName>
</protein>
<feature type="compositionally biased region" description="Basic and acidic residues" evidence="6">
    <location>
        <begin position="624"/>
        <end position="638"/>
    </location>
</feature>
<feature type="region of interest" description="Disordered" evidence="6">
    <location>
        <begin position="618"/>
        <end position="725"/>
    </location>
</feature>
<reference evidence="11" key="1">
    <citation type="submission" date="2016-11" db="EMBL/GenBank/DDBJ databases">
        <authorList>
            <person name="Jaros S."/>
            <person name="Januszkiewicz K."/>
            <person name="Wedrychowicz H."/>
        </authorList>
    </citation>
    <scope>NUCLEOTIDE SEQUENCE [LARGE SCALE GENOMIC DNA]</scope>
    <source>
        <strain evidence="11">Y48</strain>
    </source>
</reference>
<feature type="transmembrane region" description="Helical" evidence="7">
    <location>
        <begin position="292"/>
        <end position="310"/>
    </location>
</feature>
<dbReference type="Pfam" id="PF03772">
    <property type="entry name" value="Competence"/>
    <property type="match status" value="1"/>
</dbReference>
<dbReference type="InterPro" id="IPR004477">
    <property type="entry name" value="ComEC_N"/>
</dbReference>
<evidence type="ECO:0000259" key="9">
    <source>
        <dbReference type="Pfam" id="PF03772"/>
    </source>
</evidence>
<evidence type="ECO:0000256" key="5">
    <source>
        <dbReference type="ARBA" id="ARBA00023136"/>
    </source>
</evidence>
<sequence>MKSATRTGPAVEEPEWQVLDMRLLPAALGCWLATIVAVTLGWFAGLLLAVGAVGLAIGLWVVLLWAMAHRRERWRVVAVTGLATMVLAAGFGAAGAWREHQVQTHPLRESFGRSVNVVAVVSDDAKPMRSSAFGGQRRWIVHAGLREFGGGATSTRVGGAIVVLAEGSEWAELSPGQVVRFRAKVSEPNRADLTIATLQANAVVERIGDPPWWQRWATSVRTDLVDSAARALPPAAAGLLPALVVGDTSALSDEVRDAFEIAGLQHLCVVSGANFTILLTALLALTRLATAGPQTSAAAAAGAVVLFVVVARPDPSVLRAAAMGSVTVLALLTGRRKQALPALCAAVIGLLAVAPQLAVSAGFALSVIATAGLILLAPSWADWLRARGWWRAPAEIVAVAAGAFVVTLPLMVALSGRVSLVAIAANALVAPVIGLITVIGAVGAVTACLWGEAAVWVLWCARPPLWWLLGVADRAAAVPGATVSVSSGVTAGLVAAVIVVAIVAALRWSRTRRLLAVAVLGMAVVLVPVRLFQPGWPPDGWVLAMCDVGQGDGLALSVGSGAAVVIDTGPDPRLIRHCLDRLRITRISLLVLTHPHADHIAGLSGAIDGRVVDAIGTAPGELRSTVDHDCPTRPRGDDQATTQPGVVPSESGETASPSSAATTEPTGPGQRAASGASGSLPPTGPPVSSARVAASCALSSAGDRAGSEAATHRDHHEHADDSGGVERVSALARAARIPLLELHAGHVIPFNGVELTVLSPSRIVPTTLPQNEANDRSLVLKARTAIGTILFTGDIEADAQTSLLRNHDVRADILKVPHHGSRTTTPEFLRAVHPRLALISAGADNAFGHPHSTITATLTELGATIARTDRDGDTIVLGDPAHLRTVTTRRRTPTAPSARLSGVLRRIGP</sequence>
<feature type="domain" description="Metallo-beta-lactamase" evidence="8">
    <location>
        <begin position="559"/>
        <end position="644"/>
    </location>
</feature>
<feature type="compositionally biased region" description="Polar residues" evidence="6">
    <location>
        <begin position="651"/>
        <end position="665"/>
    </location>
</feature>
<feature type="transmembrane region" description="Helical" evidence="7">
    <location>
        <begin position="74"/>
        <end position="97"/>
    </location>
</feature>
<name>A0A1J0VNY5_9NOCA</name>
<dbReference type="InterPro" id="IPR025405">
    <property type="entry name" value="DUF4131"/>
</dbReference>
<dbReference type="PANTHER" id="PTHR30619:SF1">
    <property type="entry name" value="RECOMBINATION PROTEIN 2"/>
    <property type="match status" value="1"/>
</dbReference>
<feature type="transmembrane region" description="Helical" evidence="7">
    <location>
        <begin position="481"/>
        <end position="506"/>
    </location>
</feature>
<feature type="domain" description="ComEC/Rec2-related protein" evidence="9">
    <location>
        <begin position="243"/>
        <end position="509"/>
    </location>
</feature>
<organism evidence="11 12">
    <name type="scientific">Nocardia mangyaensis</name>
    <dbReference type="NCBI Taxonomy" id="2213200"/>
    <lineage>
        <taxon>Bacteria</taxon>
        <taxon>Bacillati</taxon>
        <taxon>Actinomycetota</taxon>
        <taxon>Actinomycetes</taxon>
        <taxon>Mycobacteriales</taxon>
        <taxon>Nocardiaceae</taxon>
        <taxon>Nocardia</taxon>
    </lineage>
</organism>
<dbReference type="KEGG" id="nsl:BOX37_06855"/>